<name>A0A975CGQ1_9BURK</name>
<dbReference type="AlphaFoldDB" id="A0A975CGQ1"/>
<organism evidence="1 2">
    <name type="scientific">Ottowia testudinis</name>
    <dbReference type="NCBI Taxonomy" id="2816950"/>
    <lineage>
        <taxon>Bacteria</taxon>
        <taxon>Pseudomonadati</taxon>
        <taxon>Pseudomonadota</taxon>
        <taxon>Betaproteobacteria</taxon>
        <taxon>Burkholderiales</taxon>
        <taxon>Comamonadaceae</taxon>
        <taxon>Ottowia</taxon>
    </lineage>
</organism>
<accession>A0A975CGQ1</accession>
<evidence type="ECO:0000313" key="1">
    <source>
        <dbReference type="EMBL" id="QTD45462.1"/>
    </source>
</evidence>
<sequence>MRIAGSDDPAAGFANDFLGSVMGDAVQAEAQHGPAKPPDVRKWVEPKPTCFQSIRSFQNSQESACSTSRTAWRMSKFISGPSVERLDLATMSGLMIPVSFPSPRSHKS</sequence>
<dbReference type="Proteomes" id="UP000663903">
    <property type="component" value="Chromosome"/>
</dbReference>
<gene>
    <name evidence="1" type="ORF">J1M35_00600</name>
</gene>
<evidence type="ECO:0000313" key="2">
    <source>
        <dbReference type="Proteomes" id="UP000663903"/>
    </source>
</evidence>
<dbReference type="KEGG" id="otd:J1M35_00600"/>
<dbReference type="EMBL" id="CP071796">
    <property type="protein sequence ID" value="QTD45462.1"/>
    <property type="molecule type" value="Genomic_DNA"/>
</dbReference>
<reference evidence="1" key="1">
    <citation type="submission" date="2021-03" db="EMBL/GenBank/DDBJ databases">
        <title>Ottowia sp. 27C isolated from the cloaca of a Giant Asian pond turtle (Heosemys grandis).</title>
        <authorList>
            <person name="Spergser J."/>
            <person name="Busse H.-J."/>
        </authorList>
    </citation>
    <scope>NUCLEOTIDE SEQUENCE</scope>
    <source>
        <strain evidence="1">27C</strain>
    </source>
</reference>
<keyword evidence="2" id="KW-1185">Reference proteome</keyword>
<dbReference type="RefSeq" id="WP_208009210.1">
    <property type="nucleotide sequence ID" value="NZ_CP071796.1"/>
</dbReference>
<protein>
    <submittedName>
        <fullName evidence="1">Uncharacterized protein</fullName>
    </submittedName>
</protein>
<proteinExistence type="predicted"/>